<name>A0A367CAT9_9ENTE</name>
<protein>
    <recommendedName>
        <fullName evidence="3">Insertion element IS150 protein InsJ-like helix-turn-helix domain-containing protein</fullName>
    </recommendedName>
</protein>
<dbReference type="AlphaFoldDB" id="A0A367CAT9"/>
<proteinExistence type="inferred from homology"/>
<evidence type="ECO:0000256" key="2">
    <source>
        <dbReference type="SAM" id="Coils"/>
    </source>
</evidence>
<gene>
    <name evidence="4" type="ORF">EA71_02608</name>
</gene>
<keyword evidence="2" id="KW-0175">Coiled coil</keyword>
<reference evidence="4 5" key="1">
    <citation type="submission" date="2015-06" db="EMBL/GenBank/DDBJ databases">
        <title>The Genome Sequence of Enterococcus durans 4EA1.</title>
        <authorList>
            <consortium name="The Broad Institute Genomics Platform"/>
            <consortium name="The Broad Institute Genome Sequencing Center for Infectious Disease"/>
            <person name="Earl A.M."/>
            <person name="Van Tyne D."/>
            <person name="Lebreton F."/>
            <person name="Saavedra J.T."/>
            <person name="Gilmore M.S."/>
            <person name="Manson Mcguire A."/>
            <person name="Clock S."/>
            <person name="Crupain M."/>
            <person name="Rangan U."/>
            <person name="Young S."/>
            <person name="Abouelleil A."/>
            <person name="Cao P."/>
            <person name="Chapman S.B."/>
            <person name="Griggs A."/>
            <person name="Priest M."/>
            <person name="Shea T."/>
            <person name="Wortman J."/>
            <person name="Nusbaum C."/>
            <person name="Birren B."/>
        </authorList>
    </citation>
    <scope>NUCLEOTIDE SEQUENCE [LARGE SCALE GENOMIC DNA]</scope>
    <source>
        <strain evidence="4 5">4EA1</strain>
    </source>
</reference>
<comment type="caution">
    <text evidence="4">The sequence shown here is derived from an EMBL/GenBank/DDBJ whole genome shotgun (WGS) entry which is preliminary data.</text>
</comment>
<feature type="domain" description="Insertion element IS150 protein InsJ-like helix-turn-helix" evidence="3">
    <location>
        <begin position="131"/>
        <end position="182"/>
    </location>
</feature>
<dbReference type="InterPro" id="IPR010921">
    <property type="entry name" value="Trp_repressor/repl_initiator"/>
</dbReference>
<evidence type="ECO:0000256" key="1">
    <source>
        <dbReference type="ARBA" id="ARBA00038232"/>
    </source>
</evidence>
<dbReference type="EMBL" id="LEPB01000006">
    <property type="protein sequence ID" value="RCA09755.1"/>
    <property type="molecule type" value="Genomic_DNA"/>
</dbReference>
<dbReference type="PANTHER" id="PTHR33795:SF1">
    <property type="entry name" value="INSERTION ELEMENT IS150 PROTEIN INSJ"/>
    <property type="match status" value="1"/>
</dbReference>
<organism evidence="4 5">
    <name type="scientific">Enterococcus durans</name>
    <dbReference type="NCBI Taxonomy" id="53345"/>
    <lineage>
        <taxon>Bacteria</taxon>
        <taxon>Bacillati</taxon>
        <taxon>Bacillota</taxon>
        <taxon>Bacilli</taxon>
        <taxon>Lactobacillales</taxon>
        <taxon>Enterococcaceae</taxon>
        <taxon>Enterococcus</taxon>
    </lineage>
</organism>
<dbReference type="Pfam" id="PF13518">
    <property type="entry name" value="HTH_28"/>
    <property type="match status" value="2"/>
</dbReference>
<dbReference type="InterPro" id="IPR055247">
    <property type="entry name" value="InsJ-like_HTH"/>
</dbReference>
<dbReference type="InterPro" id="IPR036388">
    <property type="entry name" value="WH-like_DNA-bd_sf"/>
</dbReference>
<feature type="coiled-coil region" evidence="2">
    <location>
        <begin position="192"/>
        <end position="225"/>
    </location>
</feature>
<dbReference type="SUPFAM" id="SSF48295">
    <property type="entry name" value="TrpR-like"/>
    <property type="match status" value="2"/>
</dbReference>
<feature type="domain" description="Insertion element IS150 protein InsJ-like helix-turn-helix" evidence="3">
    <location>
        <begin position="12"/>
        <end position="63"/>
    </location>
</feature>
<evidence type="ECO:0000259" key="3">
    <source>
        <dbReference type="Pfam" id="PF13518"/>
    </source>
</evidence>
<evidence type="ECO:0000313" key="4">
    <source>
        <dbReference type="EMBL" id="RCA09755.1"/>
    </source>
</evidence>
<accession>A0A367CAT9</accession>
<dbReference type="Proteomes" id="UP000252797">
    <property type="component" value="Unassembled WGS sequence"/>
</dbReference>
<dbReference type="RefSeq" id="WP_113846318.1">
    <property type="nucleotide sequence ID" value="NZ_LEPB01000006.1"/>
</dbReference>
<comment type="similarity">
    <text evidence="1">Belongs to the IS150/IS1296 orfA family.</text>
</comment>
<dbReference type="Gene3D" id="1.10.10.10">
    <property type="entry name" value="Winged helix-like DNA-binding domain superfamily/Winged helix DNA-binding domain"/>
    <property type="match status" value="3"/>
</dbReference>
<dbReference type="PANTHER" id="PTHR33795">
    <property type="entry name" value="INSERTION ELEMENT IS150 PROTEIN INSJ"/>
    <property type="match status" value="1"/>
</dbReference>
<evidence type="ECO:0000313" key="5">
    <source>
        <dbReference type="Proteomes" id="UP000252797"/>
    </source>
</evidence>
<dbReference type="GO" id="GO:0043565">
    <property type="term" value="F:sequence-specific DNA binding"/>
    <property type="evidence" value="ECO:0007669"/>
    <property type="project" value="InterPro"/>
</dbReference>
<sequence length="230" mass="27009">MSKRKMKLSVEERIQIVENYLNGQSSINKTAQEAGVNWSTIKRWIAIYENEGPTGLLPTKKNRHYSKERKIEAVLDYLDGFEGLEAVTKKYGLRNKVQLQDWIKIYTTHGTFKSESGGSKVSQTKKFSLEERIAIVLYCIANNYDYSGTAVKYQVTYQNVYNWVKRYEKLGEAGLEDRRGHRKANQESRTPEEEAKIRIAQLEEKVKYQQMEIDLLKKVKELERRDWQKK</sequence>
<dbReference type="InterPro" id="IPR052057">
    <property type="entry name" value="IS150/IS1296_orfA-like"/>
</dbReference>